<dbReference type="InterPro" id="IPR001434">
    <property type="entry name" value="OmcB-like_DUF11"/>
</dbReference>
<dbReference type="Pfam" id="PF01345">
    <property type="entry name" value="DUF11"/>
    <property type="match status" value="1"/>
</dbReference>
<keyword evidence="2" id="KW-0812">Transmembrane</keyword>
<feature type="compositionally biased region" description="Basic and acidic residues" evidence="1">
    <location>
        <begin position="825"/>
        <end position="842"/>
    </location>
</feature>
<feature type="region of interest" description="Disordered" evidence="1">
    <location>
        <begin position="1084"/>
        <end position="1129"/>
    </location>
</feature>
<evidence type="ECO:0000313" key="4">
    <source>
        <dbReference type="EMBL" id="KAB1640858.1"/>
    </source>
</evidence>
<dbReference type="EMBL" id="WAJS01000039">
    <property type="protein sequence ID" value="KAB1640858.1"/>
    <property type="molecule type" value="Genomic_DNA"/>
</dbReference>
<feature type="region of interest" description="Disordered" evidence="1">
    <location>
        <begin position="790"/>
        <end position="843"/>
    </location>
</feature>
<evidence type="ECO:0000259" key="3">
    <source>
        <dbReference type="Pfam" id="PF01345"/>
    </source>
</evidence>
<sequence>MAHLTAGAPAAAAADAIPVSDGAKPAPGPGSFELGGFTIWGVDGDAVTAADFAYDDAAKTLTVNTDKHFALQTDDQTIVGKTPSEDNAAGVHAKPNTTSLVIPAGQTANITLAGVGVRADNPFEISKGATCNLVLADQSYNSFASTGNVRAGIHNPTGATLTIDDSIPNKDASGNPVVPVDGLIPADLTLANGMKVKKGDPLSSMDSKNPGVLYALAGVTGDGNGAGIGGESDRIGGNHGEAGGSFTMYGGIVTARCSANKASPSTHCGAGIGGDGWSGDGTGSSEWITINGGRLSAIAGYHGAGIGSGNAGATGNIRINGGYVISKGGDHGSGFGAACQPANSSAFKIVLTGGTLIPSTVSPPLINCGDIGAPGADITITGGSIGNGRKPGDFSFVGSAHNAQGEPIEMIQVDLTSDVGENTYKLTDWQLLVDGEPFDYGAPAEFDKGHLYLWLPQTVKQNSEVTVNFTYLDTNKLDENGNPTPVTPLPLFRPPDSQMPPDAPDDGKLRRYADFTLDDDYLASLNKYYDGKGAPLFTLPLRTPDGRNLTDADAIKFKYQRLDDAGNPVGTETDNGADVGRMRFTAISTQYSKDTANNFSESYWGHRAVGDFTISPIASIVRDVRAEWVDDKKPGLVPHPSDQVLRVEAIIDRAPTVDGEPNSEKTKGTCQAPRGRVQIYVDGEPVGAPEPLVFAGDLSEDGKPIPTGDPRINATVEDNGAGGTRTHFSLARAAATSDFLVPTQGQEGRHEISLQFLPPSDEQAADGVPANYLESANPTEDPTVPRAEVAIDPIDPNPTATLPPDPGADPSEPQPSLDIDYAHPTPDKPGADPSKPGDKTYHGDLTLYYKQPGGTDPNPGRVEIKLDTPSSGPITVTTADGRIVEAEIVLDEDGKPLRDDDGKITLVVDPVAVGSSELVVKQEPNGAFTGSTFVIDVTVKPEPKIAPAPALSKRAENLTHPNGPTQPGDRIRYTIEAANSAAGSLWTDAVVTDPLPACLALDEITVRLANPYLPLDGPLAKTASARPQDTGKFSLSIPGADGRPLLTVPLGAVPGNGTATVTFEAVVRDALDFADPDVIDLENIASATGTRPSLTDPDKPMEDPDHPGEPLPVDPAPTKPATPPGPASVVPADPAMTLEKSVENVTEPEAKVTRRGDILRYTVALENTGAADSCLVNAVISDPLPEGLEPVAGTLRLAGPDADGSGSPLVVSDDAYDRASRTIAVMVGDVWGGQRWLLTFDVVVGAEAVGAESGNVAFVHGTVPSVGPDGLPGNRPAGEPAAPPSGEPVGSTDPAEPPILVGDDPADGAVSIVKMAENTTSTDGKTRVGDVVRYRIQLANDGPATSWMDVVVRDDVPRGLEPVAGTIALTLPDGRQIAVDDGAYNHETRRLSVATGHLYGGRTVTLVFDAVVTAEAVGSDIGNVAVALGMPPSRWDPAVPFPEPGSPFDPDQGWDAFDESRETVASPAAYPPGVTAAGGVLDGTADEGTTIRHARLAQTSDTLALAALLPVAALLAAGAALLASHRRLRRVG</sequence>
<evidence type="ECO:0000256" key="2">
    <source>
        <dbReference type="SAM" id="Phobius"/>
    </source>
</evidence>
<feature type="compositionally biased region" description="Pro residues" evidence="1">
    <location>
        <begin position="1109"/>
        <end position="1126"/>
    </location>
</feature>
<feature type="compositionally biased region" description="Basic and acidic residues" evidence="1">
    <location>
        <begin position="1096"/>
        <end position="1108"/>
    </location>
</feature>
<dbReference type="Gene3D" id="2.60.40.740">
    <property type="match status" value="2"/>
</dbReference>
<evidence type="ECO:0000313" key="5">
    <source>
        <dbReference type="Proteomes" id="UP000479639"/>
    </source>
</evidence>
<reference evidence="4 5" key="1">
    <citation type="submission" date="2019-09" db="EMBL/GenBank/DDBJ databases">
        <title>Whole genome shotgun sequencing (WGS) of Ellagibacter isourolithinifaciens DSM 104140(T) and Adlercreutzia muris DSM 29508(T).</title>
        <authorList>
            <person name="Stoll D.A."/>
            <person name="Danylec N."/>
            <person name="Huch M."/>
        </authorList>
    </citation>
    <scope>NUCLEOTIDE SEQUENCE [LARGE SCALE GENOMIC DNA]</scope>
    <source>
        <strain evidence="4 5">DSM 29508</strain>
    </source>
</reference>
<organism evidence="4 5">
    <name type="scientific">Adlercreutzia muris</name>
    <dbReference type="NCBI Taxonomy" id="1796610"/>
    <lineage>
        <taxon>Bacteria</taxon>
        <taxon>Bacillati</taxon>
        <taxon>Actinomycetota</taxon>
        <taxon>Coriobacteriia</taxon>
        <taxon>Eggerthellales</taxon>
        <taxon>Eggerthellaceae</taxon>
        <taxon>Adlercreutzia</taxon>
    </lineage>
</organism>
<feature type="domain" description="DUF11" evidence="3">
    <location>
        <begin position="1320"/>
        <end position="1425"/>
    </location>
</feature>
<dbReference type="InterPro" id="IPR047589">
    <property type="entry name" value="DUF11_rpt"/>
</dbReference>
<feature type="region of interest" description="Disordered" evidence="1">
    <location>
        <begin position="1267"/>
        <end position="1301"/>
    </location>
</feature>
<gene>
    <name evidence="4" type="ORF">F8D48_10170</name>
</gene>
<name>A0A7C8BPX3_9ACTN</name>
<keyword evidence="5" id="KW-1185">Reference proteome</keyword>
<keyword evidence="2" id="KW-1133">Transmembrane helix</keyword>
<dbReference type="RefSeq" id="WP_151431785.1">
    <property type="nucleotide sequence ID" value="NZ_JANJZI010000001.1"/>
</dbReference>
<accession>A0A7C8BPX3</accession>
<protein>
    <submittedName>
        <fullName evidence="4">DUF11 domain-containing protein</fullName>
    </submittedName>
</protein>
<evidence type="ECO:0000256" key="1">
    <source>
        <dbReference type="SAM" id="MobiDB-lite"/>
    </source>
</evidence>
<comment type="caution">
    <text evidence="4">The sequence shown here is derived from an EMBL/GenBank/DDBJ whole genome shotgun (WGS) entry which is preliminary data.</text>
</comment>
<feature type="transmembrane region" description="Helical" evidence="2">
    <location>
        <begin position="1503"/>
        <end position="1523"/>
    </location>
</feature>
<keyword evidence="2" id="KW-0472">Membrane</keyword>
<dbReference type="NCBIfam" id="TIGR01451">
    <property type="entry name" value="B_ant_repeat"/>
    <property type="match status" value="2"/>
</dbReference>
<proteinExistence type="predicted"/>
<dbReference type="Proteomes" id="UP000479639">
    <property type="component" value="Unassembled WGS sequence"/>
</dbReference>